<dbReference type="GO" id="GO:0005737">
    <property type="term" value="C:cytoplasm"/>
    <property type="evidence" value="ECO:0007669"/>
    <property type="project" value="TreeGrafter"/>
</dbReference>
<evidence type="ECO:0000313" key="5">
    <source>
        <dbReference type="Proteomes" id="UP000285875"/>
    </source>
</evidence>
<feature type="region of interest" description="Disordered" evidence="2">
    <location>
        <begin position="1"/>
        <end position="23"/>
    </location>
</feature>
<proteinExistence type="inferred from homology"/>
<comment type="similarity">
    <text evidence="1">Belongs to the IMPACT family.</text>
</comment>
<evidence type="ECO:0000259" key="3">
    <source>
        <dbReference type="Pfam" id="PF01205"/>
    </source>
</evidence>
<dbReference type="Gene3D" id="3.30.230.30">
    <property type="entry name" value="Impact, N-terminal domain"/>
    <property type="match status" value="1"/>
</dbReference>
<dbReference type="EMBL" id="CP025570">
    <property type="protein sequence ID" value="AZZ39373.1"/>
    <property type="molecule type" value="Genomic_DNA"/>
</dbReference>
<dbReference type="Proteomes" id="UP000285875">
    <property type="component" value="Chromosome"/>
</dbReference>
<protein>
    <recommendedName>
        <fullName evidence="3">Impact N-terminal domain-containing protein</fullName>
    </recommendedName>
</protein>
<dbReference type="AlphaFoldDB" id="A0A3T0RZ43"/>
<dbReference type="InterPro" id="IPR001498">
    <property type="entry name" value="Impact_N"/>
</dbReference>
<dbReference type="InterPro" id="IPR036956">
    <property type="entry name" value="Impact_N_sf"/>
</dbReference>
<sequence length="251" mass="26813">MAPFCNSSPPNGTPTRNSPENSNAHPCGSVVRVGYTVLAAGTDLCHQIEVRRSVFLTRLVRVDDEDRARGIIAEQRRAHHDARHHVSAFLIGPGRDVQRSSDDGEPAGTAGIPTLQALMQYRDGRLSDVVAVTTRWFGGIKLGASGLLRTYSEAVGRALDEAALTRRVRQQRFTTTLAMADAGREEAVLRAAGIPVLDLSYHATGVDLTVGRTAEEAADPRRGAADPGATMSGLLGRPVRLSPAGSSWLDL</sequence>
<organism evidence="4 5">
    <name type="scientific">Acidipropionibacterium jensenii</name>
    <dbReference type="NCBI Taxonomy" id="1749"/>
    <lineage>
        <taxon>Bacteria</taxon>
        <taxon>Bacillati</taxon>
        <taxon>Actinomycetota</taxon>
        <taxon>Actinomycetes</taxon>
        <taxon>Propionibacteriales</taxon>
        <taxon>Propionibacteriaceae</taxon>
        <taxon>Acidipropionibacterium</taxon>
    </lineage>
</organism>
<dbReference type="PANTHER" id="PTHR16301">
    <property type="entry name" value="IMPACT-RELATED"/>
    <property type="match status" value="1"/>
</dbReference>
<gene>
    <name evidence="4" type="ORF">C0Z10_06015</name>
</gene>
<dbReference type="GO" id="GO:0006446">
    <property type="term" value="P:regulation of translational initiation"/>
    <property type="evidence" value="ECO:0007669"/>
    <property type="project" value="TreeGrafter"/>
</dbReference>
<feature type="domain" description="Impact N-terminal" evidence="3">
    <location>
        <begin position="51"/>
        <end position="159"/>
    </location>
</feature>
<accession>A0A3T0RZ43</accession>
<evidence type="ECO:0000313" key="4">
    <source>
        <dbReference type="EMBL" id="AZZ39373.1"/>
    </source>
</evidence>
<reference evidence="5" key="1">
    <citation type="submission" date="2017-12" db="EMBL/GenBank/DDBJ databases">
        <title>Whole genome sequencing of Acidipropionibacterium jensenii strains JS279 and JS280.</title>
        <authorList>
            <person name="Deptula P."/>
            <person name="Laine P."/>
            <person name="Smolander O.-P."/>
            <person name="Paulin L."/>
            <person name="Auvinen P."/>
            <person name="Varmanen P."/>
        </authorList>
    </citation>
    <scope>NUCLEOTIDE SEQUENCE [LARGE SCALE GENOMIC DNA]</scope>
    <source>
        <strain evidence="5">JS280</strain>
    </source>
</reference>
<name>A0A3T0RZ43_9ACTN</name>
<dbReference type="Pfam" id="PF01205">
    <property type="entry name" value="Impact_N"/>
    <property type="match status" value="1"/>
</dbReference>
<dbReference type="InterPro" id="IPR023582">
    <property type="entry name" value="Impact"/>
</dbReference>
<feature type="region of interest" description="Disordered" evidence="2">
    <location>
        <begin position="213"/>
        <end position="238"/>
    </location>
</feature>
<dbReference type="InterPro" id="IPR020568">
    <property type="entry name" value="Ribosomal_Su5_D2-typ_SF"/>
</dbReference>
<evidence type="ECO:0000256" key="2">
    <source>
        <dbReference type="SAM" id="MobiDB-lite"/>
    </source>
</evidence>
<dbReference type="KEGG" id="aji:C0Z10_06015"/>
<evidence type="ECO:0000256" key="1">
    <source>
        <dbReference type="ARBA" id="ARBA00007665"/>
    </source>
</evidence>
<feature type="compositionally biased region" description="Basic and acidic residues" evidence="2">
    <location>
        <begin position="213"/>
        <end position="224"/>
    </location>
</feature>
<dbReference type="SUPFAM" id="SSF54211">
    <property type="entry name" value="Ribosomal protein S5 domain 2-like"/>
    <property type="match status" value="1"/>
</dbReference>
<dbReference type="PANTHER" id="PTHR16301:SF20">
    <property type="entry name" value="IMPACT FAMILY MEMBER YIGZ"/>
    <property type="match status" value="1"/>
</dbReference>